<feature type="domain" description="Multidrug resistance protein MdtA-like C-terminal permuted SH3" evidence="6">
    <location>
        <begin position="274"/>
        <end position="335"/>
    </location>
</feature>
<dbReference type="RefSeq" id="WP_101310956.1">
    <property type="nucleotide sequence ID" value="NZ_MVDE01000031.1"/>
</dbReference>
<dbReference type="Pfam" id="PF25917">
    <property type="entry name" value="BSH_RND"/>
    <property type="match status" value="1"/>
</dbReference>
<comment type="subcellular location">
    <subcellularLocation>
        <location evidence="1">Cell envelope</location>
    </subcellularLocation>
</comment>
<evidence type="ECO:0000259" key="5">
    <source>
        <dbReference type="Pfam" id="PF25954"/>
    </source>
</evidence>
<evidence type="ECO:0000313" key="7">
    <source>
        <dbReference type="EMBL" id="PKQ62983.1"/>
    </source>
</evidence>
<evidence type="ECO:0000256" key="1">
    <source>
        <dbReference type="ARBA" id="ARBA00004196"/>
    </source>
</evidence>
<dbReference type="InterPro" id="IPR058792">
    <property type="entry name" value="Beta-barrel_RND_2"/>
</dbReference>
<dbReference type="GO" id="GO:0015562">
    <property type="term" value="F:efflux transmembrane transporter activity"/>
    <property type="evidence" value="ECO:0007669"/>
    <property type="project" value="TreeGrafter"/>
</dbReference>
<dbReference type="GO" id="GO:1990281">
    <property type="term" value="C:efflux pump complex"/>
    <property type="evidence" value="ECO:0007669"/>
    <property type="project" value="TreeGrafter"/>
</dbReference>
<sequence length="345" mass="38096">MRKIILTLFVGCAVLSCGQDKKAQSEQESSPVGTRVKIAMAEEMSEEQILNYTGVTEPILSVPLSFQLPGEITEINFEEGDHILKGQAIAVLNKTSYQSAYSAALAMQKQAIDAYNRMKSVYDNGSLPEIKWEEVKSKLEQANSAAQIARQNLDNCTITAPFTGIIGTRNIEVGSNAIPGITAFNLISMKTIYARISVPENEINQIEKNQTAKVTLSALGDKKYDGKVLKIGVIANTISKTYEVKIKLENNNLEIKPGMVCTINLPLQNTTSNLLIPIQSAMQDEFQKNYVYVVNKETRKVNRKYVQISGIINNKLCVSSGLKSGDWYVTEGVQKLSNNTIVNFK</sequence>
<keyword evidence="8" id="KW-1185">Reference proteome</keyword>
<dbReference type="InterPro" id="IPR058627">
    <property type="entry name" value="MdtA-like_C"/>
</dbReference>
<dbReference type="Proteomes" id="UP000233618">
    <property type="component" value="Unassembled WGS sequence"/>
</dbReference>
<dbReference type="Gene3D" id="2.40.30.170">
    <property type="match status" value="1"/>
</dbReference>
<dbReference type="Pfam" id="PF25967">
    <property type="entry name" value="RND-MFP_C"/>
    <property type="match status" value="1"/>
</dbReference>
<comment type="caution">
    <text evidence="7">The sequence shown here is derived from an EMBL/GenBank/DDBJ whole genome shotgun (WGS) entry which is preliminary data.</text>
</comment>
<dbReference type="Pfam" id="PF25954">
    <property type="entry name" value="Beta-barrel_RND_2"/>
    <property type="match status" value="1"/>
</dbReference>
<dbReference type="InterPro" id="IPR058625">
    <property type="entry name" value="MdtA-like_BSH"/>
</dbReference>
<gene>
    <name evidence="7" type="ORF">BZG01_16500</name>
</gene>
<name>A0A2N3HYA4_9BACT</name>
<dbReference type="SUPFAM" id="SSF111369">
    <property type="entry name" value="HlyD-like secretion proteins"/>
    <property type="match status" value="1"/>
</dbReference>
<dbReference type="PANTHER" id="PTHR30469:SF20">
    <property type="entry name" value="EFFLUX RND TRANSPORTER PERIPLASMIC ADAPTOR SUBUNIT"/>
    <property type="match status" value="1"/>
</dbReference>
<protein>
    <submittedName>
        <fullName evidence="7">Uncharacterized protein</fullName>
    </submittedName>
</protein>
<reference evidence="7 8" key="1">
    <citation type="journal article" date="2017" name="Front. Microbiol.">
        <title>Labilibaculum manganireducens gen. nov., sp. nov. and Labilibaculum filiforme sp. nov., Novel Bacteroidetes Isolated from Subsurface Sediments of the Baltic Sea.</title>
        <authorList>
            <person name="Vandieken V."/>
            <person name="Marshall I.P."/>
            <person name="Niemann H."/>
            <person name="Engelen B."/>
            <person name="Cypionka H."/>
        </authorList>
    </citation>
    <scope>NUCLEOTIDE SEQUENCE [LARGE SCALE GENOMIC DNA]</scope>
    <source>
        <strain evidence="7 8">59.10-2M</strain>
    </source>
</reference>
<dbReference type="NCBIfam" id="TIGR01730">
    <property type="entry name" value="RND_mfp"/>
    <property type="match status" value="1"/>
</dbReference>
<dbReference type="EMBL" id="MVDE01000031">
    <property type="protein sequence ID" value="PKQ62983.1"/>
    <property type="molecule type" value="Genomic_DNA"/>
</dbReference>
<feature type="domain" description="Multidrug resistance protein MdtA-like barrel-sandwich hybrid" evidence="4">
    <location>
        <begin position="67"/>
        <end position="187"/>
    </location>
</feature>
<evidence type="ECO:0000259" key="4">
    <source>
        <dbReference type="Pfam" id="PF25917"/>
    </source>
</evidence>
<proteinExistence type="inferred from homology"/>
<dbReference type="Gene3D" id="2.40.50.100">
    <property type="match status" value="1"/>
</dbReference>
<comment type="similarity">
    <text evidence="2">Belongs to the membrane fusion protein (MFP) (TC 8.A.1) family.</text>
</comment>
<evidence type="ECO:0000256" key="3">
    <source>
        <dbReference type="ARBA" id="ARBA00022448"/>
    </source>
</evidence>
<evidence type="ECO:0000259" key="6">
    <source>
        <dbReference type="Pfam" id="PF25967"/>
    </source>
</evidence>
<feature type="domain" description="CusB-like beta-barrel" evidence="5">
    <location>
        <begin position="194"/>
        <end position="265"/>
    </location>
</feature>
<dbReference type="PROSITE" id="PS51257">
    <property type="entry name" value="PROKAR_LIPOPROTEIN"/>
    <property type="match status" value="1"/>
</dbReference>
<accession>A0A2N3HYA4</accession>
<dbReference type="PANTHER" id="PTHR30469">
    <property type="entry name" value="MULTIDRUG RESISTANCE PROTEIN MDTA"/>
    <property type="match status" value="1"/>
</dbReference>
<dbReference type="AlphaFoldDB" id="A0A2N3HYA4"/>
<keyword evidence="3" id="KW-0813">Transport</keyword>
<evidence type="ECO:0000313" key="8">
    <source>
        <dbReference type="Proteomes" id="UP000233618"/>
    </source>
</evidence>
<dbReference type="InterPro" id="IPR006143">
    <property type="entry name" value="RND_pump_MFP"/>
</dbReference>
<evidence type="ECO:0000256" key="2">
    <source>
        <dbReference type="ARBA" id="ARBA00009477"/>
    </source>
</evidence>
<dbReference type="Gene3D" id="2.40.420.20">
    <property type="match status" value="1"/>
</dbReference>
<organism evidence="7 8">
    <name type="scientific">Labilibaculum manganireducens</name>
    <dbReference type="NCBI Taxonomy" id="1940525"/>
    <lineage>
        <taxon>Bacteria</taxon>
        <taxon>Pseudomonadati</taxon>
        <taxon>Bacteroidota</taxon>
        <taxon>Bacteroidia</taxon>
        <taxon>Marinilabiliales</taxon>
        <taxon>Marinifilaceae</taxon>
        <taxon>Labilibaculum</taxon>
    </lineage>
</organism>